<dbReference type="Pfam" id="PF17927">
    <property type="entry name" value="Ins134_P3_kin_N"/>
    <property type="match status" value="1"/>
</dbReference>
<dbReference type="InterPro" id="IPR041429">
    <property type="entry name" value="ITPK1_N"/>
</dbReference>
<dbReference type="Proteomes" id="UP001642360">
    <property type="component" value="Unassembled WGS sequence"/>
</dbReference>
<feature type="domain" description="Inositol-tetrakisphosphate 1-kinase N-terminal" evidence="1">
    <location>
        <begin position="101"/>
        <end position="198"/>
    </location>
</feature>
<sequence length="269" mass="30690">MSRLYTFSCFLLNPPSVHDIMNEIAAAWVDNGGSFVLVVSNHNKDLFLFLSNSGWLTVILNVEGGSASEDSSTVFINKLEELPMIICHLNRKAVGKNYMMVGYIMKPSREEDFSKRGAFPLYPTQNGLIFMPLSLELPISSQLKQVDIVLHKATDEILSVEISNSSELPNKITYSRGMQELQRYVEHQPDCCVIDPFNKVYPVLDRLIIQQILLSLEKFNIESRCKIRGPNFLKVFSPECYLIYACIDFNKLMETTLNLLMNIMFDNLI</sequence>
<comment type="caution">
    <text evidence="2">The sequence shown here is derived from an EMBL/GenBank/DDBJ whole genome shotgun (WGS) entry which is preliminary data.</text>
</comment>
<reference evidence="2 3" key="1">
    <citation type="submission" date="2024-02" db="EMBL/GenBank/DDBJ databases">
        <authorList>
            <person name="Vignale AGUSTIN F."/>
            <person name="Sosa J E."/>
            <person name="Modenutti C."/>
        </authorList>
    </citation>
    <scope>NUCLEOTIDE SEQUENCE [LARGE SCALE GENOMIC DNA]</scope>
</reference>
<dbReference type="PANTHER" id="PTHR14217:SF1">
    <property type="entry name" value="INOSITOL-TETRAKISPHOSPHATE 1-KINASE"/>
    <property type="match status" value="1"/>
</dbReference>
<proteinExistence type="predicted"/>
<evidence type="ECO:0000259" key="1">
    <source>
        <dbReference type="Pfam" id="PF17927"/>
    </source>
</evidence>
<organism evidence="2 3">
    <name type="scientific">Ilex paraguariensis</name>
    <name type="common">yerba mate</name>
    <dbReference type="NCBI Taxonomy" id="185542"/>
    <lineage>
        <taxon>Eukaryota</taxon>
        <taxon>Viridiplantae</taxon>
        <taxon>Streptophyta</taxon>
        <taxon>Embryophyta</taxon>
        <taxon>Tracheophyta</taxon>
        <taxon>Spermatophyta</taxon>
        <taxon>Magnoliopsida</taxon>
        <taxon>eudicotyledons</taxon>
        <taxon>Gunneridae</taxon>
        <taxon>Pentapetalae</taxon>
        <taxon>asterids</taxon>
        <taxon>campanulids</taxon>
        <taxon>Aquifoliales</taxon>
        <taxon>Aquifoliaceae</taxon>
        <taxon>Ilex</taxon>
    </lineage>
</organism>
<accession>A0ABC8UU78</accession>
<dbReference type="EMBL" id="CAUOFW020009054">
    <property type="protein sequence ID" value="CAK9184628.1"/>
    <property type="molecule type" value="Genomic_DNA"/>
</dbReference>
<evidence type="ECO:0000313" key="3">
    <source>
        <dbReference type="Proteomes" id="UP001642360"/>
    </source>
</evidence>
<name>A0ABC8UU78_9AQUA</name>
<gene>
    <name evidence="2" type="ORF">ILEXP_LOCUS54979</name>
</gene>
<dbReference type="AlphaFoldDB" id="A0ABC8UU78"/>
<protein>
    <recommendedName>
        <fullName evidence="1">Inositol-tetrakisphosphate 1-kinase N-terminal domain-containing protein</fullName>
    </recommendedName>
</protein>
<dbReference type="PANTHER" id="PTHR14217">
    <property type="entry name" value="INOSITOL-TETRAKISPHOSPHATE 1-KINASE"/>
    <property type="match status" value="1"/>
</dbReference>
<dbReference type="InterPro" id="IPR008656">
    <property type="entry name" value="Inositol_tetrakis-P_1-kinase"/>
</dbReference>
<keyword evidence="3" id="KW-1185">Reference proteome</keyword>
<dbReference type="Gene3D" id="3.40.50.11370">
    <property type="match status" value="1"/>
</dbReference>
<evidence type="ECO:0000313" key="2">
    <source>
        <dbReference type="EMBL" id="CAK9184628.1"/>
    </source>
</evidence>